<feature type="compositionally biased region" description="Low complexity" evidence="1">
    <location>
        <begin position="120"/>
        <end position="130"/>
    </location>
</feature>
<comment type="caution">
    <text evidence="2">The sequence shown here is derived from an EMBL/GenBank/DDBJ whole genome shotgun (WGS) entry which is preliminary data.</text>
</comment>
<organism evidence="2 3">
    <name type="scientific">Pleuronectes platessa</name>
    <name type="common">European plaice</name>
    <dbReference type="NCBI Taxonomy" id="8262"/>
    <lineage>
        <taxon>Eukaryota</taxon>
        <taxon>Metazoa</taxon>
        <taxon>Chordata</taxon>
        <taxon>Craniata</taxon>
        <taxon>Vertebrata</taxon>
        <taxon>Euteleostomi</taxon>
        <taxon>Actinopterygii</taxon>
        <taxon>Neopterygii</taxon>
        <taxon>Teleostei</taxon>
        <taxon>Neoteleostei</taxon>
        <taxon>Acanthomorphata</taxon>
        <taxon>Carangaria</taxon>
        <taxon>Pleuronectiformes</taxon>
        <taxon>Pleuronectoidei</taxon>
        <taxon>Pleuronectidae</taxon>
        <taxon>Pleuronectes</taxon>
    </lineage>
</organism>
<gene>
    <name evidence="2" type="ORF">PLEPLA_LOCUS34069</name>
</gene>
<feature type="compositionally biased region" description="Low complexity" evidence="1">
    <location>
        <begin position="96"/>
        <end position="107"/>
    </location>
</feature>
<evidence type="ECO:0000313" key="3">
    <source>
        <dbReference type="Proteomes" id="UP001153269"/>
    </source>
</evidence>
<dbReference type="AlphaFoldDB" id="A0A9N7Z2D3"/>
<dbReference type="Proteomes" id="UP001153269">
    <property type="component" value="Unassembled WGS sequence"/>
</dbReference>
<name>A0A9N7Z2D3_PLEPL</name>
<accession>A0A9N7Z2D3</accession>
<keyword evidence="3" id="KW-1185">Reference proteome</keyword>
<proteinExistence type="predicted"/>
<sequence>MRKKEPGVERQLMVPQVERSRRVGGVDAGQGERCGDGWAAFPGPSSYLSRCENVDPQRLLLGQGWPAPTGNRPSAVSQSFSEGVAAIPPSLALSLSLPGTPTLSLTPSLPPPPTPPPPHSLSTLPHLSLSGMPAQGRQGQAGPVKRREDVCPAYGAF</sequence>
<dbReference type="EMBL" id="CADEAL010003913">
    <property type="protein sequence ID" value="CAB1446341.1"/>
    <property type="molecule type" value="Genomic_DNA"/>
</dbReference>
<reference evidence="2" key="1">
    <citation type="submission" date="2020-03" db="EMBL/GenBank/DDBJ databases">
        <authorList>
            <person name="Weist P."/>
        </authorList>
    </citation>
    <scope>NUCLEOTIDE SEQUENCE</scope>
</reference>
<evidence type="ECO:0000256" key="1">
    <source>
        <dbReference type="SAM" id="MobiDB-lite"/>
    </source>
</evidence>
<protein>
    <submittedName>
        <fullName evidence="2">Uncharacterized protein</fullName>
    </submittedName>
</protein>
<feature type="region of interest" description="Disordered" evidence="1">
    <location>
        <begin position="96"/>
        <end position="147"/>
    </location>
</feature>
<feature type="compositionally biased region" description="Pro residues" evidence="1">
    <location>
        <begin position="108"/>
        <end position="119"/>
    </location>
</feature>
<evidence type="ECO:0000313" key="2">
    <source>
        <dbReference type="EMBL" id="CAB1446341.1"/>
    </source>
</evidence>